<reference evidence="1 2" key="1">
    <citation type="submission" date="2011-01" db="EMBL/GenBank/DDBJ databases">
        <title>Complete sequence of chromosome of Streptomyces flavogriseus ATCC 33331.</title>
        <authorList>
            <consortium name="US DOE Joint Genome Institute"/>
            <person name="Lucas S."/>
            <person name="Copeland A."/>
            <person name="Lapidus A."/>
            <person name="Cheng J.-F."/>
            <person name="Goodwin L."/>
            <person name="Pitluck S."/>
            <person name="Davenport K."/>
            <person name="Detter J.C."/>
            <person name="Han C."/>
            <person name="Tapia R."/>
            <person name="Land M."/>
            <person name="Hauser L."/>
            <person name="Kyrpides N."/>
            <person name="Ivanova N."/>
            <person name="Ovchinnikova G."/>
            <person name="Pagani I."/>
            <person name="Brumm P."/>
            <person name="Mead D."/>
            <person name="Woyke T."/>
        </authorList>
    </citation>
    <scope>NUCLEOTIDE SEQUENCE [LARGE SCALE GENOMIC DNA]</scope>
    <source>
        <strain evidence="2">ATCC 33331 / IAF-45CD</strain>
    </source>
</reference>
<dbReference type="Proteomes" id="UP000002066">
    <property type="component" value="Chromosome"/>
</dbReference>
<sequence>MARLIPLILIGLAVFFWLRARRKTAAYMASYEYPAGAHREGDERRDPPAPAA</sequence>
<accession>A0A8D3WFQ2</accession>
<evidence type="ECO:0000313" key="2">
    <source>
        <dbReference type="Proteomes" id="UP000002066"/>
    </source>
</evidence>
<name>A0A8D3WFQ2_STRFA</name>
<dbReference type="KEGG" id="sfa:Sfla_2313"/>
<organism evidence="1 2">
    <name type="scientific">Streptomyces pratensis (strain ATCC 33331 / IAF-45CD)</name>
    <dbReference type="NCBI Taxonomy" id="591167"/>
    <lineage>
        <taxon>Bacteria</taxon>
        <taxon>Bacillati</taxon>
        <taxon>Actinomycetota</taxon>
        <taxon>Actinomycetes</taxon>
        <taxon>Kitasatosporales</taxon>
        <taxon>Streptomycetaceae</taxon>
        <taxon>Streptomyces</taxon>
    </lineage>
</organism>
<evidence type="ECO:0000313" key="1">
    <source>
        <dbReference type="EMBL" id="ADW03742.1"/>
    </source>
</evidence>
<gene>
    <name evidence="1" type="ordered locus">Sfla_2313</name>
</gene>
<proteinExistence type="predicted"/>
<protein>
    <submittedName>
        <fullName evidence="1">Uncharacterized protein</fullName>
    </submittedName>
</protein>
<dbReference type="AlphaFoldDB" id="A0A8D3WFQ2"/>
<dbReference type="EMBL" id="CP002475">
    <property type="protein sequence ID" value="ADW03742.1"/>
    <property type="molecule type" value="Genomic_DNA"/>
</dbReference>